<gene>
    <name evidence="1" type="ORF">FB475_0176</name>
</gene>
<comment type="caution">
    <text evidence="1">The sequence shown here is derived from an EMBL/GenBank/DDBJ whole genome shotgun (WGS) entry which is preliminary data.</text>
</comment>
<evidence type="ECO:0000313" key="1">
    <source>
        <dbReference type="EMBL" id="TQJ16090.1"/>
    </source>
</evidence>
<dbReference type="AlphaFoldDB" id="A0A542EL67"/>
<name>A0A542EL67_9ACTN</name>
<dbReference type="EMBL" id="VFMM01000001">
    <property type="protein sequence ID" value="TQJ16090.1"/>
    <property type="molecule type" value="Genomic_DNA"/>
</dbReference>
<dbReference type="SUPFAM" id="SSF52402">
    <property type="entry name" value="Adenine nucleotide alpha hydrolases-like"/>
    <property type="match status" value="1"/>
</dbReference>
<organism evidence="1 2">
    <name type="scientific">Kribbella jejuensis</name>
    <dbReference type="NCBI Taxonomy" id="236068"/>
    <lineage>
        <taxon>Bacteria</taxon>
        <taxon>Bacillati</taxon>
        <taxon>Actinomycetota</taxon>
        <taxon>Actinomycetes</taxon>
        <taxon>Propionibacteriales</taxon>
        <taxon>Kribbellaceae</taxon>
        <taxon>Kribbella</taxon>
    </lineage>
</organism>
<reference evidence="1 2" key="1">
    <citation type="submission" date="2019-06" db="EMBL/GenBank/DDBJ databases">
        <title>Sequencing the genomes of 1000 actinobacteria strains.</title>
        <authorList>
            <person name="Klenk H.-P."/>
        </authorList>
    </citation>
    <scope>NUCLEOTIDE SEQUENCE [LARGE SCALE GENOMIC DNA]</scope>
    <source>
        <strain evidence="1 2">DSM 17305</strain>
    </source>
</reference>
<dbReference type="Proteomes" id="UP000316298">
    <property type="component" value="Unassembled WGS sequence"/>
</dbReference>
<protein>
    <recommendedName>
        <fullName evidence="3">Universal stress protein family protein</fullName>
    </recommendedName>
</protein>
<accession>A0A542EL67</accession>
<dbReference type="Gene3D" id="3.40.50.620">
    <property type="entry name" value="HUPs"/>
    <property type="match status" value="1"/>
</dbReference>
<sequence>MYDVLVLVEEELSVPDTERLVQLYAAKPEPVRFHLIVPCEDAQAQVEASLSGIAGSDMFGMTGPRYGFRPPDEVHQVADEAQRAADAEASASLERSLRRLRSLGREAEGSITHRHPVDQLVDDILRVQGQEVVVVTRPHVIAELLHVDWSAQARRHLGVPVLHLLEQQPDDPLKE</sequence>
<dbReference type="OrthoDB" id="3825223at2"/>
<proteinExistence type="predicted"/>
<dbReference type="RefSeq" id="WP_141851568.1">
    <property type="nucleotide sequence ID" value="NZ_BAAAKA010000008.1"/>
</dbReference>
<evidence type="ECO:0000313" key="2">
    <source>
        <dbReference type="Proteomes" id="UP000316298"/>
    </source>
</evidence>
<evidence type="ECO:0008006" key="3">
    <source>
        <dbReference type="Google" id="ProtNLM"/>
    </source>
</evidence>
<keyword evidence="2" id="KW-1185">Reference proteome</keyword>
<dbReference type="InterPro" id="IPR014729">
    <property type="entry name" value="Rossmann-like_a/b/a_fold"/>
</dbReference>